<accession>A0A6P4YJN8</accession>
<dbReference type="KEGG" id="bbel:109473916"/>
<evidence type="ECO:0000256" key="2">
    <source>
        <dbReference type="SAM" id="Coils"/>
    </source>
</evidence>
<sequence>MAARRREVPGIAISRLEAACEMLRELRERTERLENQGKAGETERLLRETRAYAARRGAAFDPSSMSALLRALTEAARASAHPNARKWAFAASAFDAAVEAGPGDYQALVVSFVGDPEQAAIAELVNKWRKGQGNAGQRHPAPPPPRPSAPSQGPVSGIAADQCRTCEGYGHFARDCPSTRRRAQPRGPRGPRPQSYSSYNRRRR</sequence>
<dbReference type="AlphaFoldDB" id="A0A6P4YJN8"/>
<dbReference type="Proteomes" id="UP000515135">
    <property type="component" value="Unplaced"/>
</dbReference>
<dbReference type="RefSeq" id="XP_019629640.1">
    <property type="nucleotide sequence ID" value="XM_019774081.1"/>
</dbReference>
<dbReference type="PROSITE" id="PS50158">
    <property type="entry name" value="ZF_CCHC"/>
    <property type="match status" value="1"/>
</dbReference>
<protein>
    <submittedName>
        <fullName evidence="6">Uncharacterized protein LOC109473916</fullName>
    </submittedName>
</protein>
<dbReference type="GO" id="GO:0008270">
    <property type="term" value="F:zinc ion binding"/>
    <property type="evidence" value="ECO:0007669"/>
    <property type="project" value="UniProtKB-KW"/>
</dbReference>
<dbReference type="SMART" id="SM00343">
    <property type="entry name" value="ZnF_C2HC"/>
    <property type="match status" value="1"/>
</dbReference>
<evidence type="ECO:0000256" key="3">
    <source>
        <dbReference type="SAM" id="MobiDB-lite"/>
    </source>
</evidence>
<proteinExistence type="predicted"/>
<evidence type="ECO:0000259" key="4">
    <source>
        <dbReference type="PROSITE" id="PS50158"/>
    </source>
</evidence>
<feature type="region of interest" description="Disordered" evidence="3">
    <location>
        <begin position="131"/>
        <end position="204"/>
    </location>
</feature>
<dbReference type="OrthoDB" id="10668630at2759"/>
<dbReference type="SUPFAM" id="SSF57756">
    <property type="entry name" value="Retrovirus zinc finger-like domains"/>
    <property type="match status" value="1"/>
</dbReference>
<feature type="coiled-coil region" evidence="2">
    <location>
        <begin position="13"/>
        <end position="43"/>
    </location>
</feature>
<feature type="domain" description="CCHC-type" evidence="4">
    <location>
        <begin position="163"/>
        <end position="178"/>
    </location>
</feature>
<keyword evidence="1" id="KW-0863">Zinc-finger</keyword>
<keyword evidence="1" id="KW-0862">Zinc</keyword>
<gene>
    <name evidence="6" type="primary">LOC109473916</name>
</gene>
<dbReference type="InterPro" id="IPR001878">
    <property type="entry name" value="Znf_CCHC"/>
</dbReference>
<evidence type="ECO:0000313" key="6">
    <source>
        <dbReference type="RefSeq" id="XP_019629640.1"/>
    </source>
</evidence>
<organism evidence="5 6">
    <name type="scientific">Branchiostoma belcheri</name>
    <name type="common">Amphioxus</name>
    <dbReference type="NCBI Taxonomy" id="7741"/>
    <lineage>
        <taxon>Eukaryota</taxon>
        <taxon>Metazoa</taxon>
        <taxon>Chordata</taxon>
        <taxon>Cephalochordata</taxon>
        <taxon>Leptocardii</taxon>
        <taxon>Amphioxiformes</taxon>
        <taxon>Branchiostomatidae</taxon>
        <taxon>Branchiostoma</taxon>
    </lineage>
</organism>
<evidence type="ECO:0000313" key="5">
    <source>
        <dbReference type="Proteomes" id="UP000515135"/>
    </source>
</evidence>
<dbReference type="GeneID" id="109473916"/>
<feature type="compositionally biased region" description="Polar residues" evidence="3">
    <location>
        <begin position="195"/>
        <end position="204"/>
    </location>
</feature>
<dbReference type="Gene3D" id="4.10.60.10">
    <property type="entry name" value="Zinc finger, CCHC-type"/>
    <property type="match status" value="1"/>
</dbReference>
<evidence type="ECO:0000256" key="1">
    <source>
        <dbReference type="PROSITE-ProRule" id="PRU00047"/>
    </source>
</evidence>
<dbReference type="GO" id="GO:0003676">
    <property type="term" value="F:nucleic acid binding"/>
    <property type="evidence" value="ECO:0007669"/>
    <property type="project" value="InterPro"/>
</dbReference>
<name>A0A6P4YJN8_BRABE</name>
<keyword evidence="2" id="KW-0175">Coiled coil</keyword>
<keyword evidence="1" id="KW-0479">Metal-binding</keyword>
<reference evidence="6" key="1">
    <citation type="submission" date="2025-08" db="UniProtKB">
        <authorList>
            <consortium name="RefSeq"/>
        </authorList>
    </citation>
    <scope>IDENTIFICATION</scope>
    <source>
        <tissue evidence="6">Gonad</tissue>
    </source>
</reference>
<dbReference type="InterPro" id="IPR036875">
    <property type="entry name" value="Znf_CCHC_sf"/>
</dbReference>
<dbReference type="Pfam" id="PF00098">
    <property type="entry name" value="zf-CCHC"/>
    <property type="match status" value="1"/>
</dbReference>
<keyword evidence="5" id="KW-1185">Reference proteome</keyword>